<organism evidence="2 3">
    <name type="scientific">Lolium multiflorum</name>
    <name type="common">Italian ryegrass</name>
    <name type="synonym">Lolium perenne subsp. multiflorum</name>
    <dbReference type="NCBI Taxonomy" id="4521"/>
    <lineage>
        <taxon>Eukaryota</taxon>
        <taxon>Viridiplantae</taxon>
        <taxon>Streptophyta</taxon>
        <taxon>Embryophyta</taxon>
        <taxon>Tracheophyta</taxon>
        <taxon>Spermatophyta</taxon>
        <taxon>Magnoliopsida</taxon>
        <taxon>Liliopsida</taxon>
        <taxon>Poales</taxon>
        <taxon>Poaceae</taxon>
        <taxon>BOP clade</taxon>
        <taxon>Pooideae</taxon>
        <taxon>Poodae</taxon>
        <taxon>Poeae</taxon>
        <taxon>Poeae Chloroplast Group 2 (Poeae type)</taxon>
        <taxon>Loliodinae</taxon>
        <taxon>Loliinae</taxon>
        <taxon>Lolium</taxon>
    </lineage>
</organism>
<dbReference type="PANTHER" id="PTHR47723">
    <property type="entry name" value="OS05G0353850 PROTEIN"/>
    <property type="match status" value="1"/>
</dbReference>
<dbReference type="Proteomes" id="UP001231189">
    <property type="component" value="Unassembled WGS sequence"/>
</dbReference>
<comment type="caution">
    <text evidence="2">The sequence shown here is derived from an EMBL/GenBank/DDBJ whole genome shotgun (WGS) entry which is preliminary data.</text>
</comment>
<accession>A0AAD8WSV7</accession>
<evidence type="ECO:0000313" key="2">
    <source>
        <dbReference type="EMBL" id="KAK1679219.1"/>
    </source>
</evidence>
<evidence type="ECO:0000313" key="3">
    <source>
        <dbReference type="Proteomes" id="UP001231189"/>
    </source>
</evidence>
<dbReference type="InterPro" id="IPR002156">
    <property type="entry name" value="RNaseH_domain"/>
</dbReference>
<sequence length="239" mass="26368">MMRPKHEGGIGFRDMRVFNQALLAHQAWRLIERPDSLCARVLKAKYYPQGNIVDTVLTGKSILNLDSHSIWVGVAKKGPDLENCAYKLAMSLMHQEQGCVASSNSPVGNLYGRVKFLRKQLPTENILKGKQQVHVEVVSVENSAPSEKLWTKPPEGSVKLNVDGSFFPQDGRAVAGMILRRHDGSIIMSACQTLQWCGSTLEAELQAFMEGQCPDCDGNIDIVGKVATINRDGFWRSGA</sequence>
<dbReference type="GO" id="GO:0004523">
    <property type="term" value="F:RNA-DNA hybrid ribonuclease activity"/>
    <property type="evidence" value="ECO:0007669"/>
    <property type="project" value="InterPro"/>
</dbReference>
<feature type="domain" description="RNase H type-1" evidence="1">
    <location>
        <begin position="161"/>
        <end position="211"/>
    </location>
</feature>
<name>A0AAD8WSV7_LOLMU</name>
<dbReference type="PANTHER" id="PTHR47723:SF24">
    <property type="entry name" value="RNASE H TYPE-1 DOMAIN-CONTAINING PROTEIN"/>
    <property type="match status" value="1"/>
</dbReference>
<evidence type="ECO:0000259" key="1">
    <source>
        <dbReference type="Pfam" id="PF13456"/>
    </source>
</evidence>
<dbReference type="EMBL" id="JAUUTY010000002">
    <property type="protein sequence ID" value="KAK1679219.1"/>
    <property type="molecule type" value="Genomic_DNA"/>
</dbReference>
<dbReference type="AlphaFoldDB" id="A0AAD8WSV7"/>
<protein>
    <recommendedName>
        <fullName evidence="1">RNase H type-1 domain-containing protein</fullName>
    </recommendedName>
</protein>
<dbReference type="InterPro" id="IPR053151">
    <property type="entry name" value="RNase_H-like"/>
</dbReference>
<gene>
    <name evidence="2" type="ORF">QYE76_040067</name>
</gene>
<dbReference type="GO" id="GO:0003676">
    <property type="term" value="F:nucleic acid binding"/>
    <property type="evidence" value="ECO:0007669"/>
    <property type="project" value="InterPro"/>
</dbReference>
<dbReference type="Pfam" id="PF13456">
    <property type="entry name" value="RVT_3"/>
    <property type="match status" value="1"/>
</dbReference>
<keyword evidence="3" id="KW-1185">Reference proteome</keyword>
<proteinExistence type="predicted"/>
<reference evidence="2" key="1">
    <citation type="submission" date="2023-07" db="EMBL/GenBank/DDBJ databases">
        <title>A chromosome-level genome assembly of Lolium multiflorum.</title>
        <authorList>
            <person name="Chen Y."/>
            <person name="Copetti D."/>
            <person name="Kolliker R."/>
            <person name="Studer B."/>
        </authorList>
    </citation>
    <scope>NUCLEOTIDE SEQUENCE</scope>
    <source>
        <strain evidence="2">02402/16</strain>
        <tissue evidence="2">Leaf</tissue>
    </source>
</reference>